<dbReference type="Pfam" id="PF12724">
    <property type="entry name" value="Flavodoxin_5"/>
    <property type="match status" value="1"/>
</dbReference>
<dbReference type="InterPro" id="IPR052200">
    <property type="entry name" value="Protoporphyrinogen_IX_DH"/>
</dbReference>
<dbReference type="PANTHER" id="PTHR38030">
    <property type="entry name" value="PROTOPORPHYRINOGEN IX DEHYDROGENASE [MENAQUINONE]"/>
    <property type="match status" value="1"/>
</dbReference>
<dbReference type="EMBL" id="JACXSI010000007">
    <property type="protein sequence ID" value="MBD3107491.1"/>
    <property type="molecule type" value="Genomic_DNA"/>
</dbReference>
<dbReference type="InterPro" id="IPR026816">
    <property type="entry name" value="Flavodoxin_dom"/>
</dbReference>
<gene>
    <name evidence="2" type="ORF">IEO70_03860</name>
</gene>
<dbReference type="RefSeq" id="WP_190997039.1">
    <property type="nucleotide sequence ID" value="NZ_JACXSI010000007.1"/>
</dbReference>
<comment type="caution">
    <text evidence="2">The sequence shown here is derived from an EMBL/GenBank/DDBJ whole genome shotgun (WGS) entry which is preliminary data.</text>
</comment>
<dbReference type="PANTHER" id="PTHR38030:SF2">
    <property type="entry name" value="PROTOPORPHYRINOGEN IX DEHYDROGENASE [QUINONE]"/>
    <property type="match status" value="1"/>
</dbReference>
<evidence type="ECO:0000313" key="3">
    <source>
        <dbReference type="Proteomes" id="UP000602076"/>
    </source>
</evidence>
<keyword evidence="3" id="KW-1185">Reference proteome</keyword>
<dbReference type="Gene3D" id="3.40.50.360">
    <property type="match status" value="1"/>
</dbReference>
<dbReference type="Proteomes" id="UP000602076">
    <property type="component" value="Unassembled WGS sequence"/>
</dbReference>
<evidence type="ECO:0000259" key="1">
    <source>
        <dbReference type="Pfam" id="PF12724"/>
    </source>
</evidence>
<name>A0A927CU46_9BACI</name>
<dbReference type="InterPro" id="IPR029039">
    <property type="entry name" value="Flavoprotein-like_sf"/>
</dbReference>
<sequence length="150" mass="16561">MNKTAILYHSHHHGNTKKVLDAIAAQEDVDLIELPGGEHTDLSGYDILGFASGTYKGEFHPAVTYFIRQYKPAHGQRAFVLSTHGGKKESAEEEVKELLEQVGLPVIGCWSCRGFDTYGPFKLIGGIAKGHPNQADLEDAVTFFEEVEHH</sequence>
<evidence type="ECO:0000313" key="2">
    <source>
        <dbReference type="EMBL" id="MBD3107491.1"/>
    </source>
</evidence>
<feature type="domain" description="Flavodoxin" evidence="1">
    <location>
        <begin position="6"/>
        <end position="100"/>
    </location>
</feature>
<protein>
    <submittedName>
        <fullName evidence="2">Flavodoxin</fullName>
    </submittedName>
</protein>
<dbReference type="AlphaFoldDB" id="A0A927CU46"/>
<dbReference type="GO" id="GO:0070819">
    <property type="term" value="F:menaquinone-dependent protoporphyrinogen oxidase activity"/>
    <property type="evidence" value="ECO:0007669"/>
    <property type="project" value="TreeGrafter"/>
</dbReference>
<organism evidence="2 3">
    <name type="scientific">Peribacillus faecalis</name>
    <dbReference type="NCBI Taxonomy" id="2772559"/>
    <lineage>
        <taxon>Bacteria</taxon>
        <taxon>Bacillati</taxon>
        <taxon>Bacillota</taxon>
        <taxon>Bacilli</taxon>
        <taxon>Bacillales</taxon>
        <taxon>Bacillaceae</taxon>
        <taxon>Peribacillus</taxon>
    </lineage>
</organism>
<dbReference type="GO" id="GO:0010181">
    <property type="term" value="F:FMN binding"/>
    <property type="evidence" value="ECO:0007669"/>
    <property type="project" value="TreeGrafter"/>
</dbReference>
<reference evidence="2" key="1">
    <citation type="submission" date="2020-09" db="EMBL/GenBank/DDBJ databases">
        <title>Bacillus faecalis sp. nov., a moderately halophilic bacterium isolated from cow faeces.</title>
        <authorList>
            <person name="Jiang L."/>
            <person name="Lee J."/>
        </authorList>
    </citation>
    <scope>NUCLEOTIDE SEQUENCE</scope>
    <source>
        <strain evidence="2">AGMB 02131</strain>
    </source>
</reference>
<dbReference type="GO" id="GO:0006783">
    <property type="term" value="P:heme biosynthetic process"/>
    <property type="evidence" value="ECO:0007669"/>
    <property type="project" value="TreeGrafter"/>
</dbReference>
<dbReference type="SUPFAM" id="SSF52218">
    <property type="entry name" value="Flavoproteins"/>
    <property type="match status" value="1"/>
</dbReference>
<proteinExistence type="predicted"/>
<accession>A0A927CU46</accession>